<name>A0ABU0MUR8_9PROT</name>
<evidence type="ECO:0000313" key="2">
    <source>
        <dbReference type="EMBL" id="MDQ0537220.1"/>
    </source>
</evidence>
<dbReference type="RefSeq" id="WP_209990944.1">
    <property type="nucleotide sequence ID" value="NZ_JAGINO010000038.1"/>
</dbReference>
<dbReference type="Proteomes" id="UP001244552">
    <property type="component" value="Unassembled WGS sequence"/>
</dbReference>
<reference evidence="2 3" key="1">
    <citation type="submission" date="2023-07" db="EMBL/GenBank/DDBJ databases">
        <title>Genomic Encyclopedia of Type Strains, Phase IV (KMG-IV): sequencing the most valuable type-strain genomes for metagenomic binning, comparative biology and taxonomic classification.</title>
        <authorList>
            <person name="Goeker M."/>
        </authorList>
    </citation>
    <scope>NUCLEOTIDE SEQUENCE [LARGE SCALE GENOMIC DNA]</scope>
    <source>
        <strain evidence="2 3">DSM 19922</strain>
    </source>
</reference>
<keyword evidence="3" id="KW-1185">Reference proteome</keyword>
<evidence type="ECO:0000313" key="3">
    <source>
        <dbReference type="Proteomes" id="UP001244552"/>
    </source>
</evidence>
<feature type="compositionally biased region" description="Basic residues" evidence="1">
    <location>
        <begin position="56"/>
        <end position="65"/>
    </location>
</feature>
<comment type="caution">
    <text evidence="2">The sequence shown here is derived from an EMBL/GenBank/DDBJ whole genome shotgun (WGS) entry which is preliminary data.</text>
</comment>
<feature type="region of interest" description="Disordered" evidence="1">
    <location>
        <begin position="1"/>
        <end position="65"/>
    </location>
</feature>
<evidence type="ECO:0000256" key="1">
    <source>
        <dbReference type="SAM" id="MobiDB-lite"/>
    </source>
</evidence>
<feature type="compositionally biased region" description="Basic and acidic residues" evidence="1">
    <location>
        <begin position="41"/>
        <end position="52"/>
    </location>
</feature>
<proteinExistence type="predicted"/>
<accession>A0ABU0MUR8</accession>
<protein>
    <submittedName>
        <fullName evidence="2">Uncharacterized protein</fullName>
    </submittedName>
</protein>
<dbReference type="EMBL" id="JAUSVU010000040">
    <property type="protein sequence ID" value="MDQ0537220.1"/>
    <property type="molecule type" value="Genomic_DNA"/>
</dbReference>
<sequence length="65" mass="7086">MAWIEDRGDPVERLAAHSPYGDLVVAERGNPGPRRPGLPEPSRETRGGRGDARPSTARRHFAGLL</sequence>
<organism evidence="2 3">
    <name type="scientific">Azospirillum picis</name>
    <dbReference type="NCBI Taxonomy" id="488438"/>
    <lineage>
        <taxon>Bacteria</taxon>
        <taxon>Pseudomonadati</taxon>
        <taxon>Pseudomonadota</taxon>
        <taxon>Alphaproteobacteria</taxon>
        <taxon>Rhodospirillales</taxon>
        <taxon>Azospirillaceae</taxon>
        <taxon>Azospirillum</taxon>
    </lineage>
</organism>
<gene>
    <name evidence="2" type="ORF">QO018_006120</name>
</gene>
<feature type="compositionally biased region" description="Basic and acidic residues" evidence="1">
    <location>
        <begin position="1"/>
        <end position="15"/>
    </location>
</feature>